<organism evidence="2 3">
    <name type="scientific">Protopolystoma xenopodis</name>
    <dbReference type="NCBI Taxonomy" id="117903"/>
    <lineage>
        <taxon>Eukaryota</taxon>
        <taxon>Metazoa</taxon>
        <taxon>Spiralia</taxon>
        <taxon>Lophotrochozoa</taxon>
        <taxon>Platyhelminthes</taxon>
        <taxon>Monogenea</taxon>
        <taxon>Polyopisthocotylea</taxon>
        <taxon>Polystomatidea</taxon>
        <taxon>Polystomatidae</taxon>
        <taxon>Protopolystoma</taxon>
    </lineage>
</organism>
<feature type="compositionally biased region" description="Polar residues" evidence="1">
    <location>
        <begin position="1"/>
        <end position="21"/>
    </location>
</feature>
<protein>
    <submittedName>
        <fullName evidence="2">Uncharacterized protein</fullName>
    </submittedName>
</protein>
<dbReference type="EMBL" id="CAAALY010043750">
    <property type="protein sequence ID" value="VEL19887.1"/>
    <property type="molecule type" value="Genomic_DNA"/>
</dbReference>
<evidence type="ECO:0000313" key="3">
    <source>
        <dbReference type="Proteomes" id="UP000784294"/>
    </source>
</evidence>
<accession>A0A448WTG8</accession>
<comment type="caution">
    <text evidence="2">The sequence shown here is derived from an EMBL/GenBank/DDBJ whole genome shotgun (WGS) entry which is preliminary data.</text>
</comment>
<feature type="region of interest" description="Disordered" evidence="1">
    <location>
        <begin position="1"/>
        <end position="32"/>
    </location>
</feature>
<proteinExistence type="predicted"/>
<sequence>MFIEPTENNNASSGSPSSTTGFDPGIPCGEDNQSVELPPFPKFFNLTFMDSEFFKISFVDEFSVRFSLTVGQPQSHDLALLIRAYLALDPRARKVAILFRRFCRVSFF</sequence>
<gene>
    <name evidence="2" type="ORF">PXEA_LOCUS13327</name>
</gene>
<dbReference type="Proteomes" id="UP000784294">
    <property type="component" value="Unassembled WGS sequence"/>
</dbReference>
<dbReference type="AlphaFoldDB" id="A0A448WTG8"/>
<keyword evidence="3" id="KW-1185">Reference proteome</keyword>
<evidence type="ECO:0000256" key="1">
    <source>
        <dbReference type="SAM" id="MobiDB-lite"/>
    </source>
</evidence>
<reference evidence="2" key="1">
    <citation type="submission" date="2018-11" db="EMBL/GenBank/DDBJ databases">
        <authorList>
            <consortium name="Pathogen Informatics"/>
        </authorList>
    </citation>
    <scope>NUCLEOTIDE SEQUENCE</scope>
</reference>
<evidence type="ECO:0000313" key="2">
    <source>
        <dbReference type="EMBL" id="VEL19887.1"/>
    </source>
</evidence>
<name>A0A448WTG8_9PLAT</name>